<dbReference type="Proteomes" id="UP000054558">
    <property type="component" value="Unassembled WGS sequence"/>
</dbReference>
<evidence type="ECO:0000256" key="3">
    <source>
        <dbReference type="SAM" id="MobiDB-lite"/>
    </source>
</evidence>
<organism evidence="5 6">
    <name type="scientific">Klebsormidium nitens</name>
    <name type="common">Green alga</name>
    <name type="synonym">Ulothrix nitens</name>
    <dbReference type="NCBI Taxonomy" id="105231"/>
    <lineage>
        <taxon>Eukaryota</taxon>
        <taxon>Viridiplantae</taxon>
        <taxon>Streptophyta</taxon>
        <taxon>Klebsormidiophyceae</taxon>
        <taxon>Klebsormidiales</taxon>
        <taxon>Klebsormidiaceae</taxon>
        <taxon>Klebsormidium</taxon>
    </lineage>
</organism>
<name>A0A1Y1HRF2_KLENI</name>
<feature type="region of interest" description="Disordered" evidence="3">
    <location>
        <begin position="629"/>
        <end position="652"/>
    </location>
</feature>
<gene>
    <name evidence="5" type="ORF">KFL_000330170</name>
</gene>
<feature type="domain" description="Peptidase C14 caspase" evidence="4">
    <location>
        <begin position="39"/>
        <end position="326"/>
    </location>
</feature>
<reference evidence="5 6" key="1">
    <citation type="journal article" date="2014" name="Nat. Commun.">
        <title>Klebsormidium flaccidum genome reveals primary factors for plant terrestrial adaptation.</title>
        <authorList>
            <person name="Hori K."/>
            <person name="Maruyama F."/>
            <person name="Fujisawa T."/>
            <person name="Togashi T."/>
            <person name="Yamamoto N."/>
            <person name="Seo M."/>
            <person name="Sato S."/>
            <person name="Yamada T."/>
            <person name="Mori H."/>
            <person name="Tajima N."/>
            <person name="Moriyama T."/>
            <person name="Ikeuchi M."/>
            <person name="Watanabe M."/>
            <person name="Wada H."/>
            <person name="Kobayashi K."/>
            <person name="Saito M."/>
            <person name="Masuda T."/>
            <person name="Sasaki-Sekimoto Y."/>
            <person name="Mashiguchi K."/>
            <person name="Awai K."/>
            <person name="Shimojima M."/>
            <person name="Masuda S."/>
            <person name="Iwai M."/>
            <person name="Nobusawa T."/>
            <person name="Narise T."/>
            <person name="Kondo S."/>
            <person name="Saito H."/>
            <person name="Sato R."/>
            <person name="Murakawa M."/>
            <person name="Ihara Y."/>
            <person name="Oshima-Yamada Y."/>
            <person name="Ohtaka K."/>
            <person name="Satoh M."/>
            <person name="Sonobe K."/>
            <person name="Ishii M."/>
            <person name="Ohtani R."/>
            <person name="Kanamori-Sato M."/>
            <person name="Honoki R."/>
            <person name="Miyazaki D."/>
            <person name="Mochizuki H."/>
            <person name="Umetsu J."/>
            <person name="Higashi K."/>
            <person name="Shibata D."/>
            <person name="Kamiya Y."/>
            <person name="Sato N."/>
            <person name="Nakamura Y."/>
            <person name="Tabata S."/>
            <person name="Ida S."/>
            <person name="Kurokawa K."/>
            <person name="Ohta H."/>
        </authorList>
    </citation>
    <scope>NUCLEOTIDE SEQUENCE [LARGE SCALE GENOMIC DNA]</scope>
    <source>
        <strain evidence="5 6">NIES-2285</strain>
    </source>
</reference>
<sequence>MPGLISARSIGSRDLAASVNGTDGLGEGLDKLGAKYRGRRRALLVAVNYVQSDRGVPRLYGCTKDVELARELLTSVYGFEESDIMVLADAGPFSRPHALPTKTNIVQYLNQLVEESEEGDTAYFHYSGHGAQAPDSTGKEWDGLMEVLCPSDMTVSGPDGFDNYIGQEEFKDLILNFRRGVWGVVVLDCCHSGDDSPGSGSGHRGLPEESEDSPPFRNRKINFMSPSEQGGLTRGPDAPFGSNSQSAGLLDAPGDVAEIPVMWSACGESQTSADANINGGPVGAFSHFFYGTLLAAGGDTARLSDVMNAVKGGLKKGRFTQRPIFKLKHGSGREVLPLVPPPGGSFTRRALPRVLSTANPSTVTSRRDDSPLGEVDTTAVVRKLEAQSGLAPEDLQVLENPPNGKRREPILEWKTGVAPPGASGEKDAPPGAALDWDASQIYARALAAGGFKGLRAAAQLAGDAALLEILSRGAFRRLSTDTVRDPASADFTPRGVPVDLLETPPGDGMAAERVSAYLQRVLAAVPGASGSLDQARAVLWEELRRLGGEACVAAGTPALDTPAKDSPDINSTYAAIYSLIAPLNNPMLVRSALGVVTGLAYDLDFWDAYDAATAGRPPPADVPAEIRPVGSANDGRGDGTAAGSPTGFANGSVDGNALATRMTAGRKITNPPPFLAWDEELGAKVAAYNDFVAKYAGEIDEDAARRSLVASLIAEKGGAGLWFGEIMGRTAVPPWEPSTGTDQMRTLGSNVGTPVVGLVGEHPREKQLLGTMLALTGSIQGVQVGLDIAHAARLGSLTEPDRQRHFGSLLALCRPEASSRELLSATWQLIGLEVFLRTPGGASGSSPHRWNGDTVAGLVAYVSAASGNSDAGDAASELVRATIRRDEEDESALAADLYGLAGPLGWEVLRGRAREFAVDGRVTPEEASLLLDDQALLGFCQVAREQLDAVTKSLVEAAKGLKGLSDDDTASVDGFENTKGITVALRSCEHVMKTFKSWDACKKALLGGAKEKDTGKLMDMLIAYRNYEWRKIWYTMVLPTVRRFYGEDPGFMDPDIDEPSGSTVRTSDIDVPVWKGSRAGEAVKVFNHEFRLRWDGAESGIVFDVNLYGPGFLRSFKEVEGTHQLVLVGHVSRVSQPYGGVQHPAARRWDVSSQMGWALARLVLNSRDMEFLAFRAAVQVYARAFELLVPAVLELEPFNTGDILTSVAPKRAADFLAACGAGSGDVYRRGGRPVDLLEEAVPAEQAAEPKAWLMGRTNRIYEQTLLRVDRRLRAFEKVKNYTPPLRSADELAAITGMVEDNFDDVAVPFREWRDGSRFEPIEPLKFEEIGAAGPEGFQLAMDYVTTSFRDTICWSNMFSNEAYYTEAAVQHAVDIQNAKKKHPGTRPPNLSPAEWGVCVQENIASFLEHSYDPQADPGKALLKNGKYLHRALDALRVTLETPNRPYARRLRAAAACVNPYFETGDALLRRLQRLAEKFMLMKNGSEADVYDDVRNTLLEWWRTDGEPGDGGREKMLRLWFDSGRRREDGCLVYTVLFDPIRGGLPNYARAWLENLLKPGGREQQRKTALAETRELVRRLGAFLYVYYSMAVWPLPESLDRSVRSRGLEGTARLMSDLDKWQVRDTVWIVTALDPVEAVTPVPGQGAAPSLAKQGSKNEWKVLFARGGRVRFCSSDGRFLGRSDKALEPALLNVTPADQQATDVIKNIDWQLVSVPGAVTEVLIKVPETETYLYYSWISKPFEGQGPVRTLTLRIIAVPGKKQAPEAAVVAAAPLFDFPGLKAAEAALTAATAERDRVANARETLSPGAPSGVRDAMTQDLVKAKEQVQQATDALAAARDAAAATTALATANAKAFEAARARKRNLDREARQPEEAPPALPGSSFRFLYGGASARYITALEVQALAIVGGAH</sequence>
<dbReference type="GO" id="GO:0004197">
    <property type="term" value="F:cysteine-type endopeptidase activity"/>
    <property type="evidence" value="ECO:0000318"/>
    <property type="project" value="GO_Central"/>
</dbReference>
<dbReference type="GO" id="GO:0005737">
    <property type="term" value="C:cytoplasm"/>
    <property type="evidence" value="ECO:0000318"/>
    <property type="project" value="GO_Central"/>
</dbReference>
<proteinExistence type="inferred from homology"/>
<feature type="coiled-coil region" evidence="2">
    <location>
        <begin position="1780"/>
        <end position="1840"/>
    </location>
</feature>
<dbReference type="OrthoDB" id="3223806at2759"/>
<dbReference type="PANTHER" id="PTHR48104:SF30">
    <property type="entry name" value="METACASPASE-1"/>
    <property type="match status" value="1"/>
</dbReference>
<keyword evidence="2" id="KW-0175">Coiled coil</keyword>
<keyword evidence="6" id="KW-1185">Reference proteome</keyword>
<accession>A0A1Y1HRF2</accession>
<protein>
    <submittedName>
        <fullName evidence="5">Metacaspase</fullName>
    </submittedName>
</protein>
<dbReference type="PANTHER" id="PTHR48104">
    <property type="entry name" value="METACASPASE-4"/>
    <property type="match status" value="1"/>
</dbReference>
<evidence type="ECO:0000313" key="6">
    <source>
        <dbReference type="Proteomes" id="UP000054558"/>
    </source>
</evidence>
<comment type="similarity">
    <text evidence="1">Belongs to the peptidase C14B family.</text>
</comment>
<feature type="region of interest" description="Disordered" evidence="3">
    <location>
        <begin position="194"/>
        <end position="247"/>
    </location>
</feature>
<dbReference type="Pfam" id="PF00656">
    <property type="entry name" value="Peptidase_C14"/>
    <property type="match status" value="1"/>
</dbReference>
<dbReference type="Gene3D" id="3.40.50.12660">
    <property type="match status" value="1"/>
</dbReference>
<evidence type="ECO:0000256" key="2">
    <source>
        <dbReference type="SAM" id="Coils"/>
    </source>
</evidence>
<dbReference type="InterPro" id="IPR050452">
    <property type="entry name" value="Metacaspase"/>
</dbReference>
<dbReference type="GO" id="GO:0006508">
    <property type="term" value="P:proteolysis"/>
    <property type="evidence" value="ECO:0000318"/>
    <property type="project" value="GO_Central"/>
</dbReference>
<dbReference type="EMBL" id="DF236982">
    <property type="protein sequence ID" value="GAQ79571.1"/>
    <property type="molecule type" value="Genomic_DNA"/>
</dbReference>
<evidence type="ECO:0000256" key="1">
    <source>
        <dbReference type="ARBA" id="ARBA00009005"/>
    </source>
</evidence>
<dbReference type="InterPro" id="IPR011600">
    <property type="entry name" value="Pept_C14_caspase"/>
</dbReference>
<evidence type="ECO:0000259" key="4">
    <source>
        <dbReference type="Pfam" id="PF00656"/>
    </source>
</evidence>
<evidence type="ECO:0000313" key="5">
    <source>
        <dbReference type="EMBL" id="GAQ79571.1"/>
    </source>
</evidence>